<dbReference type="SMART" id="SM00460">
    <property type="entry name" value="TGc"/>
    <property type="match status" value="1"/>
</dbReference>
<evidence type="ECO:0000313" key="3">
    <source>
        <dbReference type="Proteomes" id="UP001440599"/>
    </source>
</evidence>
<dbReference type="PANTHER" id="PTHR35532">
    <property type="entry name" value="SIMILAR TO POLYHYDROXYALKANOATE DEPOLYMERASE"/>
    <property type="match status" value="1"/>
</dbReference>
<evidence type="ECO:0000259" key="1">
    <source>
        <dbReference type="SMART" id="SM00460"/>
    </source>
</evidence>
<evidence type="ECO:0000313" key="2">
    <source>
        <dbReference type="EMBL" id="MEQ2456457.1"/>
    </source>
</evidence>
<dbReference type="InterPro" id="IPR002931">
    <property type="entry name" value="Transglutaminase-like"/>
</dbReference>
<dbReference type="Pfam" id="PF01841">
    <property type="entry name" value="Transglut_core"/>
    <property type="match status" value="1"/>
</dbReference>
<protein>
    <submittedName>
        <fullName evidence="2">Transglutaminase-like domain-containing protein</fullName>
    </submittedName>
</protein>
<dbReference type="RefSeq" id="WP_349140105.1">
    <property type="nucleotide sequence ID" value="NZ_JBBMFT010000004.1"/>
</dbReference>
<dbReference type="Gene3D" id="3.10.620.30">
    <property type="match status" value="1"/>
</dbReference>
<reference evidence="2 3" key="1">
    <citation type="submission" date="2024-03" db="EMBL/GenBank/DDBJ databases">
        <title>Human intestinal bacterial collection.</title>
        <authorList>
            <person name="Pauvert C."/>
            <person name="Hitch T.C.A."/>
            <person name="Clavel T."/>
        </authorList>
    </citation>
    <scope>NUCLEOTIDE SEQUENCE [LARGE SCALE GENOMIC DNA]</scope>
    <source>
        <strain evidence="2 3">CLA-AP-H34</strain>
    </source>
</reference>
<gene>
    <name evidence="2" type="ORF">WMO45_07980</name>
</gene>
<dbReference type="EMBL" id="JBBMFT010000004">
    <property type="protein sequence ID" value="MEQ2456457.1"/>
    <property type="molecule type" value="Genomic_DNA"/>
</dbReference>
<dbReference type="SUPFAM" id="SSF54001">
    <property type="entry name" value="Cysteine proteinases"/>
    <property type="match status" value="1"/>
</dbReference>
<dbReference type="Gene3D" id="2.60.40.1120">
    <property type="entry name" value="Carboxypeptidase-like, regulatory domain"/>
    <property type="match status" value="1"/>
</dbReference>
<dbReference type="InterPro" id="IPR038765">
    <property type="entry name" value="Papain-like_cys_pep_sf"/>
</dbReference>
<accession>A0ABV1EPD4</accession>
<organism evidence="2 3">
    <name type="scientific">Flavonifractor hominis</name>
    <dbReference type="NCBI Taxonomy" id="3133178"/>
    <lineage>
        <taxon>Bacteria</taxon>
        <taxon>Bacillati</taxon>
        <taxon>Bacillota</taxon>
        <taxon>Clostridia</taxon>
        <taxon>Eubacteriales</taxon>
        <taxon>Oscillospiraceae</taxon>
        <taxon>Flavonifractor</taxon>
    </lineage>
</organism>
<proteinExistence type="predicted"/>
<dbReference type="PANTHER" id="PTHR35532:SF5">
    <property type="entry name" value="CARBOHYDRATE-BINDING DOMAIN-CONTAINING PROTEIN"/>
    <property type="match status" value="1"/>
</dbReference>
<dbReference type="Proteomes" id="UP001440599">
    <property type="component" value="Unassembled WGS sequence"/>
</dbReference>
<comment type="caution">
    <text evidence="2">The sequence shown here is derived from an EMBL/GenBank/DDBJ whole genome shotgun (WGS) entry which is preliminary data.</text>
</comment>
<feature type="domain" description="Transglutaminase-like" evidence="1">
    <location>
        <begin position="113"/>
        <end position="172"/>
    </location>
</feature>
<keyword evidence="3" id="KW-1185">Reference proteome</keyword>
<name>A0ABV1EPD4_9FIRM</name>
<sequence>MEEELRFLKTALPADWATYPRSLFEAFAAHAAMLRDTVPWCRQLSREVYEQYVLCPRVNDEDLSDHRGLFYGQLWDRVKDLEQEQAVLEVNRWCHEQASYQAQDDRTASPLTVYRCGSGRCGEESAFLVAALRSVGLPARQVYAPRWSHCDDNHAWVEVLCHGKWRFLGACEPEPVLDRGWFNTAASRAMLVHSRTFGPVRDTALHGVPLGREGQALYHNQTGRYARTKQYTFRARPGEKITLEVLNEARFCPIAHLTAGPDGTVRAELGIGDLHLSAGEREAFCHGETEDGAELAAPLPCPGWTAFDFRAPRDYPVNPAPLDEAQRKKRAEVLAAGDAKRAGRMAGYCDRNKLEAYPQQREQLEKARGNFEVIYAFLSRDGDPLRSALLESLSDKDLRDATADLLEFHLERARPWADRYPEEIFRRFVLCPRVAYERLTDWSVPQSGAVGEVIALRQAGIPAWLRPLDGAVMMWQDGKVVPKHPQKCGKVIFRKTAEDRFSYRQNWSLDLWTGEMWKPLVLADRAWHKNELMTVLPAGRYRVLSALRLPAGDQLADRLEFSLEPEETREVFLELRECTLRDLITPRDLPLEELRSRNERPALLLWLEEGAEPTEHILNELTADLAAFRALDAETICFLRRPGAERQTTLAALLAAWPEVRVEYPEWGYQTETVARHLGLDPDKPPFAVVRDGAGRAVYACCGYQVGTAQLLRRILEQLTAEKL</sequence>